<sequence>MSVLLTIGFVLCGAALVFLVARNVRGLNARDRARKSHFEQEIGSVDNLLATSQADRDKLRQMRDQGRLQRWDAIRDVMREEGVPEDVATEFIDRL</sequence>
<organism evidence="1 2">
    <name type="scientific">Varibaculum cambriense</name>
    <dbReference type="NCBI Taxonomy" id="184870"/>
    <lineage>
        <taxon>Bacteria</taxon>
        <taxon>Bacillati</taxon>
        <taxon>Actinomycetota</taxon>
        <taxon>Actinomycetes</taxon>
        <taxon>Actinomycetales</taxon>
        <taxon>Actinomycetaceae</taxon>
        <taxon>Varibaculum</taxon>
    </lineage>
</organism>
<evidence type="ECO:0000313" key="2">
    <source>
        <dbReference type="Proteomes" id="UP001200537"/>
    </source>
</evidence>
<dbReference type="Proteomes" id="UP001200537">
    <property type="component" value="Unassembled WGS sequence"/>
</dbReference>
<name>A0AAJ1BBC6_9ACTO</name>
<dbReference type="RefSeq" id="WP_024059884.1">
    <property type="nucleotide sequence ID" value="NZ_CBCTPO010000016.1"/>
</dbReference>
<protein>
    <submittedName>
        <fullName evidence="1">Uncharacterized protein</fullName>
    </submittedName>
</protein>
<gene>
    <name evidence="1" type="ORF">L0M99_04690</name>
</gene>
<proteinExistence type="predicted"/>
<evidence type="ECO:0000313" key="1">
    <source>
        <dbReference type="EMBL" id="MCG4617790.1"/>
    </source>
</evidence>
<reference evidence="1" key="1">
    <citation type="submission" date="2022-01" db="EMBL/GenBank/DDBJ databases">
        <title>Collection of gut derived symbiotic bacterial strains cultured from healthy donors.</title>
        <authorList>
            <person name="Lin H."/>
            <person name="Kohout C."/>
            <person name="Waligurski E."/>
            <person name="Pamer E.G."/>
        </authorList>
    </citation>
    <scope>NUCLEOTIDE SEQUENCE</scope>
    <source>
        <strain evidence="1">DFI.7.46</strain>
    </source>
</reference>
<comment type="caution">
    <text evidence="1">The sequence shown here is derived from an EMBL/GenBank/DDBJ whole genome shotgun (WGS) entry which is preliminary data.</text>
</comment>
<dbReference type="AlphaFoldDB" id="A0AAJ1BBC6"/>
<dbReference type="EMBL" id="JAKNHJ010000007">
    <property type="protein sequence ID" value="MCG4617790.1"/>
    <property type="molecule type" value="Genomic_DNA"/>
</dbReference>
<accession>A0AAJ1BBC6</accession>